<dbReference type="InterPro" id="IPR002838">
    <property type="entry name" value="AIM24"/>
</dbReference>
<dbReference type="EMBL" id="MELK01000009">
    <property type="protein sequence ID" value="OFW59896.1"/>
    <property type="molecule type" value="Genomic_DNA"/>
</dbReference>
<dbReference type="Gene3D" id="3.60.160.10">
    <property type="entry name" value="Mitochondrial biogenesis AIM24"/>
    <property type="match status" value="1"/>
</dbReference>
<organism evidence="1 2">
    <name type="scientific">Candidatus Solincola sediminis</name>
    <dbReference type="NCBI Taxonomy" id="1797199"/>
    <lineage>
        <taxon>Bacteria</taxon>
        <taxon>Bacillati</taxon>
        <taxon>Actinomycetota</taxon>
        <taxon>Candidatus Geothermincolia</taxon>
        <taxon>Candidatus Geothermincolales</taxon>
        <taxon>Candidatus Geothermincolaceae</taxon>
        <taxon>Candidatus Solincola</taxon>
    </lineage>
</organism>
<reference evidence="1 2" key="1">
    <citation type="journal article" date="2016" name="Nat. Commun.">
        <title>Thousands of microbial genomes shed light on interconnected biogeochemical processes in an aquifer system.</title>
        <authorList>
            <person name="Anantharaman K."/>
            <person name="Brown C.T."/>
            <person name="Hug L.A."/>
            <person name="Sharon I."/>
            <person name="Castelle C.J."/>
            <person name="Probst A.J."/>
            <person name="Thomas B.C."/>
            <person name="Singh A."/>
            <person name="Wilkins M.J."/>
            <person name="Karaoz U."/>
            <person name="Brodie E.L."/>
            <person name="Williams K.H."/>
            <person name="Hubbard S.S."/>
            <person name="Banfield J.F."/>
        </authorList>
    </citation>
    <scope>NUCLEOTIDE SEQUENCE [LARGE SCALE GENOMIC DNA]</scope>
</reference>
<comment type="caution">
    <text evidence="1">The sequence shown here is derived from an EMBL/GenBank/DDBJ whole genome shotgun (WGS) entry which is preliminary data.</text>
</comment>
<gene>
    <name evidence="1" type="ORF">A2Y75_10340</name>
</gene>
<dbReference type="Pfam" id="PF01987">
    <property type="entry name" value="AIM24"/>
    <property type="match status" value="1"/>
</dbReference>
<name>A0A1F2WT38_9ACTN</name>
<proteinExistence type="predicted"/>
<dbReference type="InterPro" id="IPR036983">
    <property type="entry name" value="AIM24_sf"/>
</dbReference>
<sequence>MQSSLEVESQNAFNLQNKKLLRVNMAASGGQVLAKAGSMVAYQGQIGFARQGAGGAAKWVKKQVSGEAFTLMMCQGTGDLFLADASNDIVLVYLNNEAITVEALNLLAFSTSISWDIKMIKGVAGMMSGGLWTVELQGTGYLALISKGEPMTMKVTPDQPTYTDPNATIAWSQSLDPQVHMDANLKSLGGILGSRHGELFQLAFQGNGFVVIQPSELAPTTSLQNPKTGGSGPAGGILGGILGQ</sequence>
<accession>A0A1F2WT38</accession>
<dbReference type="PANTHER" id="PTHR38074:SF1">
    <property type="entry name" value="ALTERED INHERITANCE OF MITOCHONDRIA PROTEIN 24, MITOCHONDRIAL"/>
    <property type="match status" value="1"/>
</dbReference>
<evidence type="ECO:0000313" key="1">
    <source>
        <dbReference type="EMBL" id="OFW59896.1"/>
    </source>
</evidence>
<dbReference type="SUPFAM" id="SSF51219">
    <property type="entry name" value="TRAP-like"/>
    <property type="match status" value="1"/>
</dbReference>
<dbReference type="AlphaFoldDB" id="A0A1F2WT38"/>
<protein>
    <recommendedName>
        <fullName evidence="3">AIM24 family protein</fullName>
    </recommendedName>
</protein>
<dbReference type="InterPro" id="IPR016031">
    <property type="entry name" value="Trp_RNA-bd_attenuator-like_dom"/>
</dbReference>
<dbReference type="Proteomes" id="UP000177876">
    <property type="component" value="Unassembled WGS sequence"/>
</dbReference>
<dbReference type="PANTHER" id="PTHR38074">
    <property type="entry name" value="ALTERED INHERITANCE OF MITOCHONDRIA PROTEIN 24, MITOCHONDRIAL"/>
    <property type="match status" value="1"/>
</dbReference>
<evidence type="ECO:0008006" key="3">
    <source>
        <dbReference type="Google" id="ProtNLM"/>
    </source>
</evidence>
<evidence type="ECO:0000313" key="2">
    <source>
        <dbReference type="Proteomes" id="UP000177876"/>
    </source>
</evidence>